<gene>
    <name evidence="2" type="ORF">THASP1DRAFT_30044</name>
</gene>
<keyword evidence="1" id="KW-0472">Membrane</keyword>
<evidence type="ECO:0000313" key="2">
    <source>
        <dbReference type="EMBL" id="RKP08147.1"/>
    </source>
</evidence>
<reference evidence="3" key="1">
    <citation type="journal article" date="2018" name="Nat. Microbiol.">
        <title>Leveraging single-cell genomics to expand the fungal tree of life.</title>
        <authorList>
            <person name="Ahrendt S.R."/>
            <person name="Quandt C.A."/>
            <person name="Ciobanu D."/>
            <person name="Clum A."/>
            <person name="Salamov A."/>
            <person name="Andreopoulos B."/>
            <person name="Cheng J.F."/>
            <person name="Woyke T."/>
            <person name="Pelin A."/>
            <person name="Henrissat B."/>
            <person name="Reynolds N.K."/>
            <person name="Benny G.L."/>
            <person name="Smith M.E."/>
            <person name="James T.Y."/>
            <person name="Grigoriev I.V."/>
        </authorList>
    </citation>
    <scope>NUCLEOTIDE SEQUENCE [LARGE SCALE GENOMIC DNA]</scope>
    <source>
        <strain evidence="3">RSA 1356</strain>
    </source>
</reference>
<sequence length="232" mass="26010">MTEDGISLKEQRERVTGAYLQRSISVGMVILFMYCGWITIRLMRTRPRAIASICCLLQATVGITYSLIAVSTLFPGGATCWASVWAAAVAIAVNDGCVSTVILQKAYVVHQRPRWMLVFGPLIGISIPIIAYTTVTSPAVLGPTCACGFLYPPYYLWMRFGFYFPMDVVFSIAFIRVVYRQYRDVKAKLWKRLMQDGIQVILCMATSHLICLLLVTFDVVGSFSVMVIMIDW</sequence>
<dbReference type="AlphaFoldDB" id="A0A4P9XQ45"/>
<keyword evidence="3" id="KW-1185">Reference proteome</keyword>
<name>A0A4P9XQ45_9FUNG</name>
<dbReference type="Proteomes" id="UP000271241">
    <property type="component" value="Unassembled WGS sequence"/>
</dbReference>
<feature type="transmembrane region" description="Helical" evidence="1">
    <location>
        <begin position="155"/>
        <end position="179"/>
    </location>
</feature>
<proteinExistence type="predicted"/>
<protein>
    <submittedName>
        <fullName evidence="2">Uncharacterized protein</fullName>
    </submittedName>
</protein>
<accession>A0A4P9XQ45</accession>
<keyword evidence="1" id="KW-0812">Transmembrane</keyword>
<keyword evidence="1" id="KW-1133">Transmembrane helix</keyword>
<dbReference type="OrthoDB" id="2256270at2759"/>
<dbReference type="EMBL" id="KZ992632">
    <property type="protein sequence ID" value="RKP08147.1"/>
    <property type="molecule type" value="Genomic_DNA"/>
</dbReference>
<evidence type="ECO:0000256" key="1">
    <source>
        <dbReference type="SAM" id="Phobius"/>
    </source>
</evidence>
<feature type="transmembrane region" description="Helical" evidence="1">
    <location>
        <begin position="200"/>
        <end position="230"/>
    </location>
</feature>
<feature type="transmembrane region" description="Helical" evidence="1">
    <location>
        <begin position="115"/>
        <end position="135"/>
    </location>
</feature>
<organism evidence="2 3">
    <name type="scientific">Thamnocephalis sphaerospora</name>
    <dbReference type="NCBI Taxonomy" id="78915"/>
    <lineage>
        <taxon>Eukaryota</taxon>
        <taxon>Fungi</taxon>
        <taxon>Fungi incertae sedis</taxon>
        <taxon>Zoopagomycota</taxon>
        <taxon>Zoopagomycotina</taxon>
        <taxon>Zoopagomycetes</taxon>
        <taxon>Zoopagales</taxon>
        <taxon>Sigmoideomycetaceae</taxon>
        <taxon>Thamnocephalis</taxon>
    </lineage>
</organism>
<feature type="transmembrane region" description="Helical" evidence="1">
    <location>
        <begin position="20"/>
        <end position="37"/>
    </location>
</feature>
<feature type="transmembrane region" description="Helical" evidence="1">
    <location>
        <begin position="49"/>
        <end position="70"/>
    </location>
</feature>
<feature type="transmembrane region" description="Helical" evidence="1">
    <location>
        <begin position="82"/>
        <end position="103"/>
    </location>
</feature>
<evidence type="ECO:0000313" key="3">
    <source>
        <dbReference type="Proteomes" id="UP000271241"/>
    </source>
</evidence>